<name>A0A3B0Y167_9ZZZZ</name>
<dbReference type="GO" id="GO:0005737">
    <property type="term" value="C:cytoplasm"/>
    <property type="evidence" value="ECO:0007669"/>
    <property type="project" value="TreeGrafter"/>
</dbReference>
<sequence>MSRIQYYDYNEKGCDYICSDIHGHFYLLDEKLAEVNFNKSVDRLFCLGDLIDRSDDSHLALDYLKEPWFYSIVGNHEIMLIDVCESGNTDIKQQWYFWGGNWAEDLSDEEIDKYYQVFTRLPIAIELKLKSGKKIGLVHASLPDIADWLEVKKALESLSNREVNSFAPLLRDMIWDKAPVYDNYSINLEEVKNIDHVFHGHTIVKDIIVLENRTFMDLGSYNNMKLGFIQPDEYLESGAID</sequence>
<gene>
    <name evidence="2" type="ORF">MNBD_GAMMA09-2583</name>
</gene>
<dbReference type="PANTHER" id="PTHR42850">
    <property type="entry name" value="METALLOPHOSPHOESTERASE"/>
    <property type="match status" value="1"/>
</dbReference>
<reference evidence="2" key="1">
    <citation type="submission" date="2018-06" db="EMBL/GenBank/DDBJ databases">
        <authorList>
            <person name="Zhirakovskaya E."/>
        </authorList>
    </citation>
    <scope>NUCLEOTIDE SEQUENCE</scope>
</reference>
<dbReference type="Pfam" id="PF00149">
    <property type="entry name" value="Metallophos"/>
    <property type="match status" value="1"/>
</dbReference>
<dbReference type="PANTHER" id="PTHR42850:SF4">
    <property type="entry name" value="ZINC-DEPENDENT ENDOPOLYPHOSPHATASE"/>
    <property type="match status" value="1"/>
</dbReference>
<dbReference type="GO" id="GO:0016791">
    <property type="term" value="F:phosphatase activity"/>
    <property type="evidence" value="ECO:0007669"/>
    <property type="project" value="TreeGrafter"/>
</dbReference>
<dbReference type="GO" id="GO:0110154">
    <property type="term" value="P:RNA decapping"/>
    <property type="evidence" value="ECO:0007669"/>
    <property type="project" value="TreeGrafter"/>
</dbReference>
<evidence type="ECO:0000313" key="2">
    <source>
        <dbReference type="EMBL" id="VAW70163.1"/>
    </source>
</evidence>
<proteinExistence type="predicted"/>
<dbReference type="Gene3D" id="3.60.21.10">
    <property type="match status" value="1"/>
</dbReference>
<feature type="domain" description="Calcineurin-like phosphoesterase" evidence="1">
    <location>
        <begin position="17"/>
        <end position="203"/>
    </location>
</feature>
<dbReference type="InterPro" id="IPR029052">
    <property type="entry name" value="Metallo-depent_PP-like"/>
</dbReference>
<dbReference type="InterPro" id="IPR004843">
    <property type="entry name" value="Calcineurin-like_PHP"/>
</dbReference>
<dbReference type="InterPro" id="IPR050126">
    <property type="entry name" value="Ap4A_hydrolase"/>
</dbReference>
<protein>
    <recommendedName>
        <fullName evidence="1">Calcineurin-like phosphoesterase domain-containing protein</fullName>
    </recommendedName>
</protein>
<dbReference type="EMBL" id="UOFI01000188">
    <property type="protein sequence ID" value="VAW70163.1"/>
    <property type="molecule type" value="Genomic_DNA"/>
</dbReference>
<evidence type="ECO:0000259" key="1">
    <source>
        <dbReference type="Pfam" id="PF00149"/>
    </source>
</evidence>
<dbReference type="SUPFAM" id="SSF56300">
    <property type="entry name" value="Metallo-dependent phosphatases"/>
    <property type="match status" value="1"/>
</dbReference>
<dbReference type="GO" id="GO:0008803">
    <property type="term" value="F:bis(5'-nucleosyl)-tetraphosphatase (symmetrical) activity"/>
    <property type="evidence" value="ECO:0007669"/>
    <property type="project" value="TreeGrafter"/>
</dbReference>
<dbReference type="AlphaFoldDB" id="A0A3B0Y167"/>
<accession>A0A3B0Y167</accession>
<organism evidence="2">
    <name type="scientific">hydrothermal vent metagenome</name>
    <dbReference type="NCBI Taxonomy" id="652676"/>
    <lineage>
        <taxon>unclassified sequences</taxon>
        <taxon>metagenomes</taxon>
        <taxon>ecological metagenomes</taxon>
    </lineage>
</organism>